<dbReference type="EMBL" id="CP031742">
    <property type="protein sequence ID" value="AXQ56583.1"/>
    <property type="molecule type" value="Genomic_DNA"/>
</dbReference>
<proteinExistence type="predicted"/>
<dbReference type="Proteomes" id="UP000259636">
    <property type="component" value="Chromosome"/>
</dbReference>
<protein>
    <submittedName>
        <fullName evidence="2">Uncharacterized protein</fullName>
    </submittedName>
</protein>
<evidence type="ECO:0000313" key="3">
    <source>
        <dbReference type="Proteomes" id="UP000259636"/>
    </source>
</evidence>
<dbReference type="AlphaFoldDB" id="A0A385DDP2"/>
<dbReference type="KEGG" id="sky:D0C37_19635"/>
<evidence type="ECO:0000313" key="2">
    <source>
        <dbReference type="EMBL" id="AXQ56583.1"/>
    </source>
</evidence>
<sequence length="228" mass="24631">MSLSEDPPAAVPAHRDPAQPQDYRLLLPDGWFRVPLEPEARDRSVNALVEQRFEGVDNAPHVKEELRRDLRKRASKAYRKGGIELYLSLQQAGPVTVPASLLVTLAPLPHRGGLPLEALAQRLSEGKHTVEVGVGELPSGPAVRVISKQRGPVDEETGRSDISVGVDYHLPVPGAEAFLLLSFSTPLEPLEEAMTGLFDAVADTFVWVGAQSPDPSPTAEAGEERTDA</sequence>
<gene>
    <name evidence="2" type="ORF">D0C37_19635</name>
</gene>
<name>A0A385DDP2_9ACTN</name>
<accession>A0A385DDP2</accession>
<dbReference type="RefSeq" id="WP_101277967.1">
    <property type="nucleotide sequence ID" value="NZ_CP031742.1"/>
</dbReference>
<dbReference type="GeneID" id="300116364"/>
<organism evidence="2 3">
    <name type="scientific">Streptomyces koyangensis</name>
    <dbReference type="NCBI Taxonomy" id="188770"/>
    <lineage>
        <taxon>Bacteria</taxon>
        <taxon>Bacillati</taxon>
        <taxon>Actinomycetota</taxon>
        <taxon>Actinomycetes</taxon>
        <taxon>Kitasatosporales</taxon>
        <taxon>Streptomycetaceae</taxon>
        <taxon>Streptomyces</taxon>
        <taxon>Streptomyces aurantiacus group</taxon>
    </lineage>
</organism>
<feature type="region of interest" description="Disordered" evidence="1">
    <location>
        <begin position="1"/>
        <end position="21"/>
    </location>
</feature>
<evidence type="ECO:0000256" key="1">
    <source>
        <dbReference type="SAM" id="MobiDB-lite"/>
    </source>
</evidence>
<reference evidence="2 3" key="1">
    <citation type="submission" date="2018-08" db="EMBL/GenBank/DDBJ databases">
        <authorList>
            <person name="Ferrada E.E."/>
            <person name="Latorre B.A."/>
        </authorList>
    </citation>
    <scope>NUCLEOTIDE SEQUENCE [LARGE SCALE GENOMIC DNA]</scope>
    <source>
        <strain evidence="2 3">VK-A60T</strain>
    </source>
</reference>